<dbReference type="InterPro" id="IPR029052">
    <property type="entry name" value="Metallo-depent_PP-like"/>
</dbReference>
<protein>
    <recommendedName>
        <fullName evidence="1">Calcineurin-like phosphoesterase domain-containing protein</fullName>
    </recommendedName>
</protein>
<dbReference type="Proteomes" id="UP000319499">
    <property type="component" value="Unassembled WGS sequence"/>
</dbReference>
<proteinExistence type="predicted"/>
<dbReference type="GO" id="GO:0016787">
    <property type="term" value="F:hydrolase activity"/>
    <property type="evidence" value="ECO:0007669"/>
    <property type="project" value="InterPro"/>
</dbReference>
<accession>A0A563DIZ0</accession>
<dbReference type="PANTHER" id="PTHR31302">
    <property type="entry name" value="TRANSMEMBRANE PROTEIN WITH METALLOPHOSPHOESTERASE DOMAIN-RELATED"/>
    <property type="match status" value="1"/>
</dbReference>
<comment type="caution">
    <text evidence="2">The sequence shown here is derived from an EMBL/GenBank/DDBJ whole genome shotgun (WGS) entry which is preliminary data.</text>
</comment>
<evidence type="ECO:0000259" key="1">
    <source>
        <dbReference type="Pfam" id="PF00149"/>
    </source>
</evidence>
<dbReference type="EMBL" id="SELH01000013">
    <property type="protein sequence ID" value="TWP29774.1"/>
    <property type="molecule type" value="Genomic_DNA"/>
</dbReference>
<dbReference type="InterPro" id="IPR004843">
    <property type="entry name" value="Calcineurin-like_PHP"/>
</dbReference>
<keyword evidence="3" id="KW-1185">Reference proteome</keyword>
<dbReference type="SUPFAM" id="SSF56300">
    <property type="entry name" value="Metallo-dependent phosphatases"/>
    <property type="match status" value="1"/>
</dbReference>
<evidence type="ECO:0000313" key="2">
    <source>
        <dbReference type="EMBL" id="TWP29774.1"/>
    </source>
</evidence>
<sequence>MQIEVREEKINLFSKIDNVSILHLSDFHIKLSSKMLEEIKKIILDKSPDVIALTGDYYDLPQGATLFRLFILELSTLFPIVFIHGNHDTWYGKKIFNSLINIPNCFYLKDYIFTFTTKNGSRINFTSWENRKNLSSTESDKNILLIHNPEKIRVDELINIHVILAGHLHGGQIILFKTINNTFFPGNLLYKYCLDRKEIKNTCILVSKGLGDLLPLRYNCPKEILYIRIE</sequence>
<name>A0A563DIZ0_9FLAO</name>
<dbReference type="AlphaFoldDB" id="A0A563DIZ0"/>
<dbReference type="RefSeq" id="WP_146261464.1">
    <property type="nucleotide sequence ID" value="NZ_SELG01000029.1"/>
</dbReference>
<dbReference type="InterPro" id="IPR051158">
    <property type="entry name" value="Metallophosphoesterase_sf"/>
</dbReference>
<evidence type="ECO:0000313" key="3">
    <source>
        <dbReference type="Proteomes" id="UP000319499"/>
    </source>
</evidence>
<organism evidence="2 3">
    <name type="scientific">Apibacter muscae</name>
    <dbReference type="NCBI Taxonomy" id="2509004"/>
    <lineage>
        <taxon>Bacteria</taxon>
        <taxon>Pseudomonadati</taxon>
        <taxon>Bacteroidota</taxon>
        <taxon>Flavobacteriia</taxon>
        <taxon>Flavobacteriales</taxon>
        <taxon>Weeksellaceae</taxon>
        <taxon>Apibacter</taxon>
    </lineage>
</organism>
<reference evidence="2 3" key="1">
    <citation type="submission" date="2019-02" db="EMBL/GenBank/DDBJ databases">
        <title>Apibacter muscae sp. nov.: a novel member of the house fly microbiota.</title>
        <authorList>
            <person name="Park R."/>
        </authorList>
    </citation>
    <scope>NUCLEOTIDE SEQUENCE [LARGE SCALE GENOMIC DNA]</scope>
    <source>
        <strain evidence="2 3">AL1</strain>
    </source>
</reference>
<gene>
    <name evidence="2" type="ORF">ETU09_02000</name>
</gene>
<dbReference type="Pfam" id="PF00149">
    <property type="entry name" value="Metallophos"/>
    <property type="match status" value="1"/>
</dbReference>
<feature type="domain" description="Calcineurin-like phosphoesterase" evidence="1">
    <location>
        <begin position="20"/>
        <end position="169"/>
    </location>
</feature>
<dbReference type="PANTHER" id="PTHR31302:SF0">
    <property type="entry name" value="TRANSMEMBRANE PROTEIN WITH METALLOPHOSPHOESTERASE DOMAIN"/>
    <property type="match status" value="1"/>
</dbReference>
<dbReference type="Gene3D" id="3.60.21.10">
    <property type="match status" value="1"/>
</dbReference>
<dbReference type="OrthoDB" id="9780884at2"/>